<feature type="region of interest" description="Disordered" evidence="1">
    <location>
        <begin position="407"/>
        <end position="444"/>
    </location>
</feature>
<dbReference type="Proteomes" id="UP000770661">
    <property type="component" value="Unassembled WGS sequence"/>
</dbReference>
<dbReference type="CDD" id="cd24142">
    <property type="entry name" value="ACL4-like"/>
    <property type="match status" value="1"/>
</dbReference>
<keyword evidence="3" id="KW-1185">Reference proteome</keyword>
<dbReference type="SUPFAM" id="SSF48452">
    <property type="entry name" value="TPR-like"/>
    <property type="match status" value="1"/>
</dbReference>
<accession>A0A8J4YH75</accession>
<dbReference type="EMBL" id="JACEEZ010009070">
    <property type="protein sequence ID" value="KAG0722799.1"/>
    <property type="molecule type" value="Genomic_DNA"/>
</dbReference>
<organism evidence="2 3">
    <name type="scientific">Chionoecetes opilio</name>
    <name type="common">Atlantic snow crab</name>
    <name type="synonym">Cancer opilio</name>
    <dbReference type="NCBI Taxonomy" id="41210"/>
    <lineage>
        <taxon>Eukaryota</taxon>
        <taxon>Metazoa</taxon>
        <taxon>Ecdysozoa</taxon>
        <taxon>Arthropoda</taxon>
        <taxon>Crustacea</taxon>
        <taxon>Multicrustacea</taxon>
        <taxon>Malacostraca</taxon>
        <taxon>Eumalacostraca</taxon>
        <taxon>Eucarida</taxon>
        <taxon>Decapoda</taxon>
        <taxon>Pleocyemata</taxon>
        <taxon>Brachyura</taxon>
        <taxon>Eubrachyura</taxon>
        <taxon>Majoidea</taxon>
        <taxon>Majidae</taxon>
        <taxon>Chionoecetes</taxon>
    </lineage>
</organism>
<name>A0A8J4YH75_CHIOP</name>
<dbReference type="OrthoDB" id="1914839at2759"/>
<dbReference type="PANTHER" id="PTHR28654:SF1">
    <property type="entry name" value="AXIN INTERACTOR, DORSALIZATION-ASSOCIATED PROTEIN"/>
    <property type="match status" value="1"/>
</dbReference>
<proteinExistence type="predicted"/>
<protein>
    <submittedName>
        <fullName evidence="2">Putative assembly chaperone of rpl4</fullName>
    </submittedName>
</protein>
<feature type="region of interest" description="Disordered" evidence="1">
    <location>
        <begin position="168"/>
        <end position="195"/>
    </location>
</feature>
<sequence>MGKNKTLARRQRRRAAATGQRGKAAPADPESLSVAELLAAAQEEMDGFQYEAAQALCRTALVKEPDNVAALETSAGLCLEVGNLDGARHCLGRAITVQPESGHEKYMSMAQLMEGREALQCYHKGIEILTRKMSSLPAEEGGDEGAMAVGQDKARSPAMLEGNENLSPAEAEAGGSKASPCPKAPQTPQQKERAGVARQVSTAHCSVAELFMTDLCDEEEAEEVCRRLHHKGHPGGPHQPRGLPAHGEPLCVWPPCWSVLAFYFSLAWTLASFLLVKQEVEEAKQYIGKSLEVWLPHYKAVREGKADPGTFDPVEVCPVAFGTRLSTARILIEVEDHASALEVLEGLLEEDDEVVDLWYLMGWSNYLQGEEQHEAAQYCLHRALQVHAEVPCEDAQLVEHLKELMEELGPYTEGEESENGIEEELDDISEEDEDEEADDTMDTS</sequence>
<dbReference type="Gene3D" id="1.25.40.10">
    <property type="entry name" value="Tetratricopeptide repeat domain"/>
    <property type="match status" value="2"/>
</dbReference>
<evidence type="ECO:0000313" key="2">
    <source>
        <dbReference type="EMBL" id="KAG0722799.1"/>
    </source>
</evidence>
<gene>
    <name evidence="2" type="ORF">GWK47_005833</name>
</gene>
<feature type="compositionally biased region" description="Acidic residues" evidence="1">
    <location>
        <begin position="413"/>
        <end position="444"/>
    </location>
</feature>
<dbReference type="PANTHER" id="PTHR28654">
    <property type="entry name" value="AXIN INTERACTOR, DORSALIZATION-ASSOCIATED PROTEIN"/>
    <property type="match status" value="1"/>
</dbReference>
<dbReference type="AlphaFoldDB" id="A0A8J4YH75"/>
<evidence type="ECO:0000256" key="1">
    <source>
        <dbReference type="SAM" id="MobiDB-lite"/>
    </source>
</evidence>
<comment type="caution">
    <text evidence="2">The sequence shown here is derived from an EMBL/GenBank/DDBJ whole genome shotgun (WGS) entry which is preliminary data.</text>
</comment>
<feature type="compositionally biased region" description="Basic residues" evidence="1">
    <location>
        <begin position="1"/>
        <end position="15"/>
    </location>
</feature>
<feature type="region of interest" description="Disordered" evidence="1">
    <location>
        <begin position="1"/>
        <end position="29"/>
    </location>
</feature>
<feature type="compositionally biased region" description="Low complexity" evidence="1">
    <location>
        <begin position="16"/>
        <end position="29"/>
    </location>
</feature>
<dbReference type="GO" id="GO:0035091">
    <property type="term" value="F:phosphatidylinositol binding"/>
    <property type="evidence" value="ECO:0007669"/>
    <property type="project" value="TreeGrafter"/>
</dbReference>
<dbReference type="GO" id="GO:0048264">
    <property type="term" value="P:determination of ventral identity"/>
    <property type="evidence" value="ECO:0007669"/>
    <property type="project" value="TreeGrafter"/>
</dbReference>
<evidence type="ECO:0000313" key="3">
    <source>
        <dbReference type="Proteomes" id="UP000770661"/>
    </source>
</evidence>
<dbReference type="InterPro" id="IPR011990">
    <property type="entry name" value="TPR-like_helical_dom_sf"/>
</dbReference>
<reference evidence="2" key="1">
    <citation type="submission" date="2020-07" db="EMBL/GenBank/DDBJ databases">
        <title>The High-quality genome of the commercially important snow crab, Chionoecetes opilio.</title>
        <authorList>
            <person name="Jeong J.-H."/>
            <person name="Ryu S."/>
        </authorList>
    </citation>
    <scope>NUCLEOTIDE SEQUENCE</scope>
    <source>
        <strain evidence="2">MADBK_172401_WGS</strain>
        <tissue evidence="2">Digestive gland</tissue>
    </source>
</reference>
<dbReference type="GO" id="GO:0016020">
    <property type="term" value="C:membrane"/>
    <property type="evidence" value="ECO:0007669"/>
    <property type="project" value="TreeGrafter"/>
</dbReference>